<feature type="domain" description="Homing endonuclease LAGLIDADG" evidence="1">
    <location>
        <begin position="58"/>
        <end position="105"/>
    </location>
</feature>
<dbReference type="EMBL" id="KX306824">
    <property type="protein sequence ID" value="AOC61660.1"/>
    <property type="molecule type" value="Genomic_DNA"/>
</dbReference>
<keyword evidence="2" id="KW-0378">Hydrolase</keyword>
<keyword evidence="2" id="KW-0540">Nuclease</keyword>
<dbReference type="Gene3D" id="3.10.28.10">
    <property type="entry name" value="Homing endonucleases"/>
    <property type="match status" value="1"/>
</dbReference>
<dbReference type="PANTHER" id="PTHR37520">
    <property type="entry name" value="INTRON-ENCODED DNA ENDONUCLEASE AI2A-RELATED"/>
    <property type="match status" value="1"/>
</dbReference>
<dbReference type="InterPro" id="IPR004860">
    <property type="entry name" value="LAGLIDADG_dom"/>
</dbReference>
<gene>
    <name evidence="2" type="primary">orf105</name>
</gene>
<dbReference type="PANTHER" id="PTHR37520:SF1">
    <property type="entry name" value="INTRON-ENCODED DNA ENDONUCLEASE AI2A-RELATED"/>
    <property type="match status" value="1"/>
</dbReference>
<geneLocation type="chloroplast" evidence="2"/>
<dbReference type="GO" id="GO:0004519">
    <property type="term" value="F:endonuclease activity"/>
    <property type="evidence" value="ECO:0007669"/>
    <property type="project" value="UniProtKB-KW"/>
</dbReference>
<evidence type="ECO:0000259" key="1">
    <source>
        <dbReference type="Pfam" id="PF00961"/>
    </source>
</evidence>
<name>A0A1B2RZ94_9CHLO</name>
<dbReference type="Pfam" id="PF00961">
    <property type="entry name" value="LAGLIDADG_1"/>
    <property type="match status" value="1"/>
</dbReference>
<proteinExistence type="predicted"/>
<keyword evidence="2" id="KW-0934">Plastid</keyword>
<keyword evidence="2" id="KW-0255">Endonuclease</keyword>
<accession>A0A1B2RZ94</accession>
<keyword evidence="2" id="KW-0150">Chloroplast</keyword>
<reference evidence="2" key="1">
    <citation type="journal article" date="2016" name="Genome Biol. Evol.">
        <title>Mitochondrion-to-Chloroplast DNA Transfers and Intragenomic Proliferation of Chloroplast Group II Introns in Gloeotilopsis Green Algae (Ulotrichales, Ulvophyceae).</title>
        <authorList>
            <person name="Turmel M."/>
            <person name="Otis C."/>
            <person name="Lemieux C."/>
        </authorList>
    </citation>
    <scope>NUCLEOTIDE SEQUENCE</scope>
</reference>
<organism evidence="2">
    <name type="scientific">Gloeotilopsis planctonica</name>
    <dbReference type="NCBI Taxonomy" id="34157"/>
    <lineage>
        <taxon>Eukaryota</taxon>
        <taxon>Viridiplantae</taxon>
        <taxon>Chlorophyta</taxon>
        <taxon>core chlorophytes</taxon>
        <taxon>Ulvophyceae</taxon>
        <taxon>OUU clade</taxon>
        <taxon>Ulotrichales</taxon>
        <taxon>Ulotrichaceae</taxon>
        <taxon>Gloeotilopsis</taxon>
    </lineage>
</organism>
<dbReference type="InterPro" id="IPR027434">
    <property type="entry name" value="Homing_endonucl"/>
</dbReference>
<sequence>MVLTIGSKKRRKRVLHLTNGKFVGPFKINQLQKHGYEKILNIKILPATQLISFANAWLAGFFEADGSINITIRNRSKTSLKKRTDVSISFAQKDPFLLSIIAALF</sequence>
<evidence type="ECO:0000313" key="2">
    <source>
        <dbReference type="EMBL" id="AOC61660.1"/>
    </source>
</evidence>
<dbReference type="SUPFAM" id="SSF55608">
    <property type="entry name" value="Homing endonucleases"/>
    <property type="match status" value="1"/>
</dbReference>
<protein>
    <submittedName>
        <fullName evidence="2">Putative LAGLIDADG homing endonuclease</fullName>
    </submittedName>
</protein>
<dbReference type="AlphaFoldDB" id="A0A1B2RZ94"/>